<gene>
    <name evidence="1" type="primary">Mo04336</name>
    <name evidence="1" type="ORF">E5Q_04336</name>
</gene>
<keyword evidence="2" id="KW-1185">Reference proteome</keyword>
<dbReference type="RefSeq" id="XP_014568314.1">
    <property type="nucleotide sequence ID" value="XM_014712828.1"/>
</dbReference>
<proteinExistence type="predicted"/>
<reference evidence="1 2" key="2">
    <citation type="journal article" date="2012" name="Open Biol.">
        <title>Characteristics of nucleosomes and linker DNA regions on the genome of the basidiomycete Mixia osmundae revealed by mono- and dinucleosome mapping.</title>
        <authorList>
            <person name="Nishida H."/>
            <person name="Kondo S."/>
            <person name="Matsumoto T."/>
            <person name="Suzuki Y."/>
            <person name="Yoshikawa H."/>
            <person name="Taylor T.D."/>
            <person name="Sugiyama J."/>
        </authorList>
    </citation>
    <scope>NUCLEOTIDE SEQUENCE [LARGE SCALE GENOMIC DNA]</scope>
    <source>
        <strain evidence="2">CBS 9802 / IAM 14324 / JCM 22182 / KY 12970</strain>
    </source>
</reference>
<dbReference type="AlphaFoldDB" id="G7E498"/>
<accession>G7E498</accession>
<dbReference type="EMBL" id="BABT02000129">
    <property type="protein sequence ID" value="GAA97658.1"/>
    <property type="molecule type" value="Genomic_DNA"/>
</dbReference>
<evidence type="ECO:0000313" key="2">
    <source>
        <dbReference type="Proteomes" id="UP000009131"/>
    </source>
</evidence>
<reference evidence="1 2" key="1">
    <citation type="journal article" date="2011" name="J. Gen. Appl. Microbiol.">
        <title>Draft genome sequencing of the enigmatic basidiomycete Mixia osmundae.</title>
        <authorList>
            <person name="Nishida H."/>
            <person name="Nagatsuka Y."/>
            <person name="Sugiyama J."/>
        </authorList>
    </citation>
    <scope>NUCLEOTIDE SEQUENCE [LARGE SCALE GENOMIC DNA]</scope>
    <source>
        <strain evidence="2">CBS 9802 / IAM 14324 / JCM 22182 / KY 12970</strain>
    </source>
</reference>
<evidence type="ECO:0000313" key="1">
    <source>
        <dbReference type="EMBL" id="GAA97658.1"/>
    </source>
</evidence>
<name>G7E498_MIXOS</name>
<organism evidence="1 2">
    <name type="scientific">Mixia osmundae (strain CBS 9802 / IAM 14324 / JCM 22182 / KY 12970)</name>
    <dbReference type="NCBI Taxonomy" id="764103"/>
    <lineage>
        <taxon>Eukaryota</taxon>
        <taxon>Fungi</taxon>
        <taxon>Dikarya</taxon>
        <taxon>Basidiomycota</taxon>
        <taxon>Pucciniomycotina</taxon>
        <taxon>Mixiomycetes</taxon>
        <taxon>Mixiales</taxon>
        <taxon>Mixiaceae</taxon>
        <taxon>Mixia</taxon>
    </lineage>
</organism>
<dbReference type="HOGENOM" id="CLU_2886306_0_0_1"/>
<protein>
    <submittedName>
        <fullName evidence="1">Uncharacterized protein</fullName>
    </submittedName>
</protein>
<sequence>MASSLRLLLPHAAVYPWLDMIVSSSISDGYAPSWSGLLCLGSVAIAGTDIVFVGRSGTPLPLQ</sequence>
<dbReference type="InParanoid" id="G7E498"/>
<dbReference type="Proteomes" id="UP000009131">
    <property type="component" value="Unassembled WGS sequence"/>
</dbReference>
<comment type="caution">
    <text evidence="1">The sequence shown here is derived from an EMBL/GenBank/DDBJ whole genome shotgun (WGS) entry which is preliminary data.</text>
</comment>